<name>A0A220S499_9NEIS</name>
<dbReference type="InterPro" id="IPR009040">
    <property type="entry name" value="Ferritin-like_diiron"/>
</dbReference>
<dbReference type="InterPro" id="IPR008331">
    <property type="entry name" value="Ferritin_DPS_dom"/>
</dbReference>
<protein>
    <recommendedName>
        <fullName evidence="7">Ferritin</fullName>
        <ecNumber evidence="7">1.16.3.2</ecNumber>
    </recommendedName>
</protein>
<dbReference type="KEGG" id="nei:BG910_11780"/>
<comment type="catalytic activity">
    <reaction evidence="7">
        <text>4 Fe(2+) + O2 + 6 H2O = 4 iron(III) oxide-hydroxide + 12 H(+)</text>
        <dbReference type="Rhea" id="RHEA:11972"/>
        <dbReference type="ChEBI" id="CHEBI:15377"/>
        <dbReference type="ChEBI" id="CHEBI:15378"/>
        <dbReference type="ChEBI" id="CHEBI:15379"/>
        <dbReference type="ChEBI" id="CHEBI:29033"/>
        <dbReference type="ChEBI" id="CHEBI:78619"/>
        <dbReference type="EC" id="1.16.3.2"/>
    </reaction>
</comment>
<evidence type="ECO:0000256" key="6">
    <source>
        <dbReference type="PIRSR" id="PIRSR601519-1"/>
    </source>
</evidence>
<dbReference type="Proteomes" id="UP000198238">
    <property type="component" value="Chromosome"/>
</dbReference>
<dbReference type="PROSITE" id="PS50905">
    <property type="entry name" value="FERRITIN_LIKE"/>
    <property type="match status" value="1"/>
</dbReference>
<comment type="similarity">
    <text evidence="1 7">Belongs to the ferritin family. Prokaryotic subfamily.</text>
</comment>
<dbReference type="InterPro" id="IPR012347">
    <property type="entry name" value="Ferritin-like"/>
</dbReference>
<dbReference type="GO" id="GO:0042802">
    <property type="term" value="F:identical protein binding"/>
    <property type="evidence" value="ECO:0007669"/>
    <property type="project" value="UniProtKB-ARBA"/>
</dbReference>
<dbReference type="PANTHER" id="PTHR11431">
    <property type="entry name" value="FERRITIN"/>
    <property type="match status" value="1"/>
</dbReference>
<evidence type="ECO:0000259" key="8">
    <source>
        <dbReference type="PROSITE" id="PS50905"/>
    </source>
</evidence>
<dbReference type="InterPro" id="IPR001519">
    <property type="entry name" value="Ferritin"/>
</dbReference>
<dbReference type="NCBIfam" id="NF007638">
    <property type="entry name" value="PRK10304.1"/>
    <property type="match status" value="1"/>
</dbReference>
<feature type="binding site" evidence="6">
    <location>
        <position position="50"/>
    </location>
    <ligand>
        <name>Fe cation</name>
        <dbReference type="ChEBI" id="CHEBI:24875"/>
        <label>1</label>
    </ligand>
</feature>
<evidence type="ECO:0000313" key="10">
    <source>
        <dbReference type="Proteomes" id="UP000198238"/>
    </source>
</evidence>
<evidence type="ECO:0000256" key="2">
    <source>
        <dbReference type="ARBA" id="ARBA00022434"/>
    </source>
</evidence>
<evidence type="ECO:0000256" key="5">
    <source>
        <dbReference type="ARBA" id="ARBA00023004"/>
    </source>
</evidence>
<evidence type="ECO:0000256" key="7">
    <source>
        <dbReference type="RuleBase" id="RU361145"/>
    </source>
</evidence>
<dbReference type="GO" id="GO:0008199">
    <property type="term" value="F:ferric iron binding"/>
    <property type="evidence" value="ECO:0007669"/>
    <property type="project" value="InterPro"/>
</dbReference>
<dbReference type="GO" id="GO:0006826">
    <property type="term" value="P:iron ion transport"/>
    <property type="evidence" value="ECO:0007669"/>
    <property type="project" value="InterPro"/>
</dbReference>
<evidence type="ECO:0000256" key="4">
    <source>
        <dbReference type="ARBA" id="ARBA00023002"/>
    </source>
</evidence>
<evidence type="ECO:0000256" key="1">
    <source>
        <dbReference type="ARBA" id="ARBA00006950"/>
    </source>
</evidence>
<dbReference type="SUPFAM" id="SSF47240">
    <property type="entry name" value="Ferritin-like"/>
    <property type="match status" value="1"/>
</dbReference>
<evidence type="ECO:0000313" key="9">
    <source>
        <dbReference type="EMBL" id="ASK28324.1"/>
    </source>
</evidence>
<dbReference type="InterPro" id="IPR009078">
    <property type="entry name" value="Ferritin-like_SF"/>
</dbReference>
<feature type="domain" description="Ferritin-like diiron" evidence="8">
    <location>
        <begin position="1"/>
        <end position="145"/>
    </location>
</feature>
<feature type="binding site" evidence="6">
    <location>
        <position position="53"/>
    </location>
    <ligand>
        <name>Fe cation</name>
        <dbReference type="ChEBI" id="CHEBI:24875"/>
        <label>1</label>
    </ligand>
</feature>
<dbReference type="Gene3D" id="1.20.1260.10">
    <property type="match status" value="1"/>
</dbReference>
<feature type="binding site" evidence="6">
    <location>
        <position position="127"/>
    </location>
    <ligand>
        <name>Fe cation</name>
        <dbReference type="ChEBI" id="CHEBI:24875"/>
        <label>1</label>
    </ligand>
</feature>
<proteinExistence type="inferred from homology"/>
<dbReference type="GO" id="GO:0008198">
    <property type="term" value="F:ferrous iron binding"/>
    <property type="evidence" value="ECO:0007669"/>
    <property type="project" value="TreeGrafter"/>
</dbReference>
<dbReference type="InterPro" id="IPR041719">
    <property type="entry name" value="Ferritin_prok"/>
</dbReference>
<feature type="binding site" evidence="6">
    <location>
        <position position="17"/>
    </location>
    <ligand>
        <name>Fe cation</name>
        <dbReference type="ChEBI" id="CHEBI:24875"/>
        <label>1</label>
    </ligand>
</feature>
<comment type="subcellular location">
    <subcellularLocation>
        <location evidence="7">Cytoplasm</location>
    </subcellularLocation>
</comment>
<dbReference type="RefSeq" id="WP_089037013.1">
    <property type="nucleotide sequence ID" value="NZ_CP022278.1"/>
</dbReference>
<reference evidence="9 10" key="1">
    <citation type="submission" date="2017-06" db="EMBL/GenBank/DDBJ databases">
        <title>Neisseria chenwenguii sp. nov., isolated from the intestinal contents of Tibetan Plateau Pika in Yushu, Qinghai Province, China.</title>
        <authorList>
            <person name="Zhang G."/>
        </authorList>
    </citation>
    <scope>NUCLEOTIDE SEQUENCE [LARGE SCALE GENOMIC DNA]</scope>
    <source>
        <strain evidence="9 10">10023</strain>
    </source>
</reference>
<dbReference type="EC" id="1.16.3.2" evidence="7"/>
<dbReference type="EMBL" id="CP022278">
    <property type="protein sequence ID" value="ASK28324.1"/>
    <property type="molecule type" value="Genomic_DNA"/>
</dbReference>
<dbReference type="GO" id="GO:0006879">
    <property type="term" value="P:intracellular iron ion homeostasis"/>
    <property type="evidence" value="ECO:0007669"/>
    <property type="project" value="UniProtKB-KW"/>
</dbReference>
<keyword evidence="7" id="KW-0963">Cytoplasm</keyword>
<keyword evidence="3 6" id="KW-0479">Metal-binding</keyword>
<sequence length="163" mass="18520">MLSANVVKLLNQQMNQEMVSSNLYLQMSAWCDSKGYEGAADFLKAHADEEMGHARKLFDYLHETGAAIEVGAIAAPKTEYAGLREVFQEVFEHELEVTAKINALVSATWDEKDYSTFNFLQWYVAEQHEEEHLFRTILEKIDIIGTNGNGLYHVDRDLGQMKG</sequence>
<evidence type="ECO:0000256" key="3">
    <source>
        <dbReference type="ARBA" id="ARBA00022723"/>
    </source>
</evidence>
<dbReference type="FunFam" id="1.20.1260.10:FF:000001">
    <property type="entry name" value="Non-heme ferritin"/>
    <property type="match status" value="1"/>
</dbReference>
<dbReference type="Pfam" id="PF00210">
    <property type="entry name" value="Ferritin"/>
    <property type="match status" value="1"/>
</dbReference>
<dbReference type="GO" id="GO:0005829">
    <property type="term" value="C:cytosol"/>
    <property type="evidence" value="ECO:0007669"/>
    <property type="project" value="TreeGrafter"/>
</dbReference>
<keyword evidence="2 7" id="KW-0409">Iron storage</keyword>
<comment type="function">
    <text evidence="7">Iron-storage protein.</text>
</comment>
<keyword evidence="10" id="KW-1185">Reference proteome</keyword>
<gene>
    <name evidence="9" type="ORF">BG910_11780</name>
</gene>
<dbReference type="PANTHER" id="PTHR11431:SF127">
    <property type="entry name" value="BACTERIAL NON-HEME FERRITIN"/>
    <property type="match status" value="1"/>
</dbReference>
<keyword evidence="4" id="KW-0560">Oxidoreductase</keyword>
<keyword evidence="5 6" id="KW-0408">Iron</keyword>
<dbReference type="CDD" id="cd01055">
    <property type="entry name" value="Nonheme_Ferritin"/>
    <property type="match status" value="1"/>
</dbReference>
<feature type="binding site" evidence="6">
    <location>
        <position position="94"/>
    </location>
    <ligand>
        <name>Fe cation</name>
        <dbReference type="ChEBI" id="CHEBI:24875"/>
        <label>1</label>
    </ligand>
</feature>
<dbReference type="GO" id="GO:0004322">
    <property type="term" value="F:ferroxidase activity"/>
    <property type="evidence" value="ECO:0007669"/>
    <property type="project" value="TreeGrafter"/>
</dbReference>
<organism evidence="9 10">
    <name type="scientific">Neisseria chenwenguii</name>
    <dbReference type="NCBI Taxonomy" id="1853278"/>
    <lineage>
        <taxon>Bacteria</taxon>
        <taxon>Pseudomonadati</taxon>
        <taxon>Pseudomonadota</taxon>
        <taxon>Betaproteobacteria</taxon>
        <taxon>Neisseriales</taxon>
        <taxon>Neisseriaceae</taxon>
        <taxon>Neisseria</taxon>
    </lineage>
</organism>
<accession>A0A220S499</accession>
<dbReference type="AlphaFoldDB" id="A0A220S499"/>